<feature type="non-terminal residue" evidence="2">
    <location>
        <position position="134"/>
    </location>
</feature>
<keyword evidence="1" id="KW-1133">Transmembrane helix</keyword>
<proteinExistence type="evidence at transcript level"/>
<evidence type="ECO:0000256" key="1">
    <source>
        <dbReference type="SAM" id="Phobius"/>
    </source>
</evidence>
<keyword evidence="1" id="KW-0472">Membrane</keyword>
<feature type="transmembrane region" description="Helical" evidence="1">
    <location>
        <begin position="22"/>
        <end position="42"/>
    </location>
</feature>
<evidence type="ECO:0000313" key="2">
    <source>
        <dbReference type="EMBL" id="JAA99740.1"/>
    </source>
</evidence>
<sequence length="134" mass="15035">GTDRVNFRSTSFTALSPLNNRVIVWIMMMMMMMMLLLLLLLMMMMHMMLTAMIDHRLPDHFPWMMAVVMRESVIDHRLPDQFAWMTGACWEEGVGEGCDGRPPPVTTANSDCCRCGVLLLLLPTGIEADAAGGL</sequence>
<name>T1DPK6_ANOAQ</name>
<accession>T1DPK6</accession>
<keyword evidence="1" id="KW-0812">Transmembrane</keyword>
<dbReference type="AlphaFoldDB" id="T1DPK6"/>
<reference evidence="2" key="1">
    <citation type="submission" date="2013-07" db="EMBL/GenBank/DDBJ databases">
        <title>Transcriptome sequencing and developmental regulation of gene expression in Anopheles aquasalis.</title>
        <authorList>
            <consortium name="Brazilian Malaria Network (MCT/CNPq/MS/SCTIE/DECIT/PRONEX 555648/2009-5) and Research Network on Bioactive Molecules from Arthropod Vectors (NAP-MOBIARVE"/>
            <consortium name="University of Sao Paulo)"/>
            <person name="Marinotti O."/>
            <person name="Ribeiro J.M.C."/>
            <person name="Costa-da-Silva A.L."/>
            <person name="Silva M.C.P."/>
            <person name="Lopes A.R."/>
            <person name="Barros M.S."/>
            <person name="Sa-Nunes A."/>
            <person name="Konjin B.B."/>
            <person name="Carvalho E."/>
            <person name="Suesdek L."/>
            <person name="Silva-Neto M.A.C."/>
            <person name="Capurro M.L."/>
        </authorList>
    </citation>
    <scope>NUCLEOTIDE SEQUENCE</scope>
    <source>
        <tissue evidence="2">Whole body</tissue>
    </source>
</reference>
<feature type="non-terminal residue" evidence="2">
    <location>
        <position position="1"/>
    </location>
</feature>
<dbReference type="EMBL" id="GAMD01001850">
    <property type="protein sequence ID" value="JAA99740.1"/>
    <property type="molecule type" value="mRNA"/>
</dbReference>
<organism evidence="2">
    <name type="scientific">Anopheles aquasalis</name>
    <name type="common">Malaria mosquito</name>
    <dbReference type="NCBI Taxonomy" id="42839"/>
    <lineage>
        <taxon>Eukaryota</taxon>
        <taxon>Metazoa</taxon>
        <taxon>Ecdysozoa</taxon>
        <taxon>Arthropoda</taxon>
        <taxon>Hexapoda</taxon>
        <taxon>Insecta</taxon>
        <taxon>Pterygota</taxon>
        <taxon>Neoptera</taxon>
        <taxon>Endopterygota</taxon>
        <taxon>Diptera</taxon>
        <taxon>Nematocera</taxon>
        <taxon>Culicoidea</taxon>
        <taxon>Culicidae</taxon>
        <taxon>Anophelinae</taxon>
        <taxon>Anopheles</taxon>
    </lineage>
</organism>
<protein>
    <submittedName>
        <fullName evidence="2">Uncharacterized protein</fullName>
    </submittedName>
</protein>